<evidence type="ECO:0000256" key="4">
    <source>
        <dbReference type="ARBA" id="ARBA00023136"/>
    </source>
</evidence>
<comment type="subcellular location">
    <subcellularLocation>
        <location evidence="1">Cell outer membrane</location>
    </subcellularLocation>
</comment>
<proteinExistence type="inferred from homology"/>
<dbReference type="EMBL" id="QMFY01000020">
    <property type="protein sequence ID" value="RAV98216.1"/>
    <property type="molecule type" value="Genomic_DNA"/>
</dbReference>
<keyword evidence="4" id="KW-0472">Membrane</keyword>
<keyword evidence="8" id="KW-1185">Reference proteome</keyword>
<dbReference type="OrthoDB" id="9792139at2"/>
<name>A0A364XVS2_9BACT</name>
<reference evidence="7 8" key="1">
    <citation type="submission" date="2018-06" db="EMBL/GenBank/DDBJ databases">
        <title>Chryseolinea flavus sp. nov., a member of the phylum Bacteroidetes isolated from soil.</title>
        <authorList>
            <person name="Li Y."/>
            <person name="Wang J."/>
        </authorList>
    </citation>
    <scope>NUCLEOTIDE SEQUENCE [LARGE SCALE GENOMIC DNA]</scope>
    <source>
        <strain evidence="7 8">SDU1-6</strain>
    </source>
</reference>
<evidence type="ECO:0000256" key="5">
    <source>
        <dbReference type="ARBA" id="ARBA00023237"/>
    </source>
</evidence>
<organism evidence="7 8">
    <name type="scientific">Pseudochryseolinea flava</name>
    <dbReference type="NCBI Taxonomy" id="2059302"/>
    <lineage>
        <taxon>Bacteria</taxon>
        <taxon>Pseudomonadati</taxon>
        <taxon>Bacteroidota</taxon>
        <taxon>Cytophagia</taxon>
        <taxon>Cytophagales</taxon>
        <taxon>Fulvivirgaceae</taxon>
        <taxon>Pseudochryseolinea</taxon>
    </lineage>
</organism>
<keyword evidence="3" id="KW-0732">Signal</keyword>
<evidence type="ECO:0000256" key="2">
    <source>
        <dbReference type="ARBA" id="ARBA00006275"/>
    </source>
</evidence>
<evidence type="ECO:0000313" key="7">
    <source>
        <dbReference type="EMBL" id="RAV98216.1"/>
    </source>
</evidence>
<dbReference type="InterPro" id="IPR011990">
    <property type="entry name" value="TPR-like_helical_dom_sf"/>
</dbReference>
<accession>A0A364XVS2</accession>
<dbReference type="Pfam" id="PF07980">
    <property type="entry name" value="SusD_RagB"/>
    <property type="match status" value="1"/>
</dbReference>
<comment type="caution">
    <text evidence="7">The sequence shown here is derived from an EMBL/GenBank/DDBJ whole genome shotgun (WGS) entry which is preliminary data.</text>
</comment>
<evidence type="ECO:0000256" key="1">
    <source>
        <dbReference type="ARBA" id="ARBA00004442"/>
    </source>
</evidence>
<dbReference type="Gene3D" id="1.25.40.390">
    <property type="match status" value="1"/>
</dbReference>
<evidence type="ECO:0000313" key="8">
    <source>
        <dbReference type="Proteomes" id="UP000251889"/>
    </source>
</evidence>
<evidence type="ECO:0000259" key="6">
    <source>
        <dbReference type="Pfam" id="PF07980"/>
    </source>
</evidence>
<dbReference type="InterPro" id="IPR012944">
    <property type="entry name" value="SusD_RagB_dom"/>
</dbReference>
<dbReference type="AlphaFoldDB" id="A0A364XVS2"/>
<dbReference type="SUPFAM" id="SSF48452">
    <property type="entry name" value="TPR-like"/>
    <property type="match status" value="1"/>
</dbReference>
<gene>
    <name evidence="7" type="ORF">DQQ10_24745</name>
</gene>
<evidence type="ECO:0000256" key="3">
    <source>
        <dbReference type="ARBA" id="ARBA00022729"/>
    </source>
</evidence>
<comment type="similarity">
    <text evidence="2">Belongs to the SusD family.</text>
</comment>
<dbReference type="GO" id="GO:0009279">
    <property type="term" value="C:cell outer membrane"/>
    <property type="evidence" value="ECO:0007669"/>
    <property type="project" value="UniProtKB-SubCell"/>
</dbReference>
<keyword evidence="5" id="KW-0998">Cell outer membrane</keyword>
<feature type="domain" description="RagB/SusD" evidence="6">
    <location>
        <begin position="399"/>
        <end position="555"/>
    </location>
</feature>
<dbReference type="Proteomes" id="UP000251889">
    <property type="component" value="Unassembled WGS sequence"/>
</dbReference>
<protein>
    <submittedName>
        <fullName evidence="7">RagB/SusD family nutrient uptake outer membrane protein</fullName>
    </submittedName>
</protein>
<sequence>MSDSKIDSTMKYIRYYFVFGLILLGANACTDISENAYDQLIADNFYNNKNEVVSAVLRPYTHANAWTTPGQDGWWRISELSADQLAWPVKGRHGQDGGKWLRLHYHTWTVDDGFIQNPWVLMWWGLGLCTDPIENLEKRPVESMGLTQEEKDSFIAELKLLRAFHYLKLMDLYGNIPIVTKIGEPLSPATEPRINVFNFIEKEIKDNIDKAPKLSKAMLGRMSQAGGYAMLVELYLNAEVWTGTPRWDDCIAAANKLINGEAGGQFDQVMALDPNITDPFKTGNHTSRETIFSIAYEFQVSNFQPQWPGDFFHFNQRDIYGGGRNGNDGVVLIPGVYTTYDDADLRKSNWLLIGEQRRFDNPDATVKGGSGNEYDGQPLVFVDNIRQNKKAANEGTDPELLPSNMNLGEENSGVRFNKYKLGPLTDPSYNSTDWNVYRLTWVYFAKAEAIMRKNAGVATAEAVQLINDCKKRAFDPADWPTFEYNTTTLTLDELLAERGREFIFEGFRRQDLIRWDKFTTASWWDHQPTAATKSLFPIPQRQRLLNPNLEQNDGYN</sequence>